<dbReference type="eggNOG" id="COG0236">
    <property type="taxonomic scope" value="Bacteria"/>
</dbReference>
<accession>B5H1H5</accession>
<dbReference type="GeneID" id="93734376"/>
<feature type="region of interest" description="Disordered" evidence="1">
    <location>
        <begin position="81"/>
        <end position="114"/>
    </location>
</feature>
<dbReference type="OrthoDB" id="2625323at2"/>
<evidence type="ECO:0000313" key="3">
    <source>
        <dbReference type="Proteomes" id="UP000002357"/>
    </source>
</evidence>
<dbReference type="SUPFAM" id="SSF47336">
    <property type="entry name" value="ACP-like"/>
    <property type="match status" value="1"/>
</dbReference>
<dbReference type="InterPro" id="IPR036736">
    <property type="entry name" value="ACP-like_sf"/>
</dbReference>
<geneLocation type="plasmid" evidence="2 3">
    <name>pSCL4</name>
</geneLocation>
<dbReference type="AlphaFoldDB" id="B5H1H5"/>
<keyword evidence="2" id="KW-0614">Plasmid</keyword>
<proteinExistence type="predicted"/>
<evidence type="ECO:0000256" key="1">
    <source>
        <dbReference type="SAM" id="MobiDB-lite"/>
    </source>
</evidence>
<dbReference type="Gene3D" id="1.10.1200.10">
    <property type="entry name" value="ACP-like"/>
    <property type="match status" value="1"/>
</dbReference>
<reference evidence="2 3" key="1">
    <citation type="journal article" date="2010" name="Genome Biol. Evol.">
        <title>The sequence of a 1.8-mb bacterial linear plasmid reveals a rich evolutionary reservoir of secondary metabolic pathways.</title>
        <authorList>
            <person name="Medema M.H."/>
            <person name="Trefzer A."/>
            <person name="Kovalchuk A."/>
            <person name="van den Berg M."/>
            <person name="Mueller U."/>
            <person name="Heijne W."/>
            <person name="Wu L."/>
            <person name="Alam M.T."/>
            <person name="Ronning C.M."/>
            <person name="Nierman W.C."/>
            <person name="Bovenberg R.A.L."/>
            <person name="Breitling R."/>
            <person name="Takano E."/>
        </authorList>
    </citation>
    <scope>NUCLEOTIDE SEQUENCE [LARGE SCALE GENOMIC DNA]</scope>
    <source>
        <strain evidence="3">ATCC 27064 / DSM 738 / JCM 4710 / NBRC 13307 / NCIMB 12785 / NRRL 3585 / VKM Ac-602</strain>
        <plasmid evidence="2">pSCL4</plasmid>
    </source>
</reference>
<keyword evidence="3" id="KW-1185">Reference proteome</keyword>
<gene>
    <name evidence="2" type="ORF">SCLAV_p1300</name>
</gene>
<dbReference type="Proteomes" id="UP000002357">
    <property type="component" value="Plasmid pSCL4"/>
</dbReference>
<dbReference type="RefSeq" id="WP_003958114.1">
    <property type="nucleotide sequence ID" value="NZ_CM000914.1"/>
</dbReference>
<name>B5H1H5_STRCL</name>
<sequence length="114" mass="13063">MKHTLAVKRFVLEEFLPDVAPEELASDYDLVAGGVIDSLGLLKTMAWLEDRFELRADRIEPDPEIFRSVDAISRFIEQCEQAERAEPREQAEQGEQNEWSERREQAGRSGRNSG</sequence>
<evidence type="ECO:0000313" key="2">
    <source>
        <dbReference type="EMBL" id="EFG04786.2"/>
    </source>
</evidence>
<protein>
    <submittedName>
        <fullName evidence="2">Predicted acyl carrier protein</fullName>
    </submittedName>
</protein>
<organism evidence="2 3">
    <name type="scientific">Streptomyces clavuligerus</name>
    <dbReference type="NCBI Taxonomy" id="1901"/>
    <lineage>
        <taxon>Bacteria</taxon>
        <taxon>Bacillati</taxon>
        <taxon>Actinomycetota</taxon>
        <taxon>Actinomycetes</taxon>
        <taxon>Kitasatosporales</taxon>
        <taxon>Streptomycetaceae</taxon>
        <taxon>Streptomyces</taxon>
    </lineage>
</organism>
<feature type="compositionally biased region" description="Basic and acidic residues" evidence="1">
    <location>
        <begin position="81"/>
        <end position="91"/>
    </location>
</feature>
<dbReference type="EMBL" id="CM000914">
    <property type="protein sequence ID" value="EFG04786.2"/>
    <property type="molecule type" value="Genomic_DNA"/>
</dbReference>